<dbReference type="InterPro" id="IPR004176">
    <property type="entry name" value="Clp_R_N"/>
</dbReference>
<dbReference type="GO" id="GO:0006508">
    <property type="term" value="P:proteolysis"/>
    <property type="evidence" value="ECO:0007669"/>
    <property type="project" value="UniProtKB-KW"/>
</dbReference>
<evidence type="ECO:0000259" key="3">
    <source>
        <dbReference type="PROSITE" id="PS51903"/>
    </source>
</evidence>
<dbReference type="SUPFAM" id="SSF81923">
    <property type="entry name" value="Double Clp-N motif"/>
    <property type="match status" value="1"/>
</dbReference>
<evidence type="ECO:0000313" key="5">
    <source>
        <dbReference type="Proteomes" id="UP000278673"/>
    </source>
</evidence>
<dbReference type="GO" id="GO:0008233">
    <property type="term" value="F:peptidase activity"/>
    <property type="evidence" value="ECO:0007669"/>
    <property type="project" value="UniProtKB-KW"/>
</dbReference>
<keyword evidence="1" id="KW-0677">Repeat</keyword>
<dbReference type="PROSITE" id="PS51903">
    <property type="entry name" value="CLP_R"/>
    <property type="match status" value="1"/>
</dbReference>
<keyword evidence="5" id="KW-1185">Reference proteome</keyword>
<name>A0A3M2LNN3_9ACTN</name>
<dbReference type="InterPro" id="IPR036628">
    <property type="entry name" value="Clp_N_dom_sf"/>
</dbReference>
<feature type="non-terminal residue" evidence="4">
    <location>
        <position position="181"/>
    </location>
</feature>
<keyword evidence="4" id="KW-0547">Nucleotide-binding</keyword>
<dbReference type="AlphaFoldDB" id="A0A3M2LNN3"/>
<gene>
    <name evidence="4" type="ORF">EBN88_15760</name>
</gene>
<evidence type="ECO:0000256" key="1">
    <source>
        <dbReference type="PROSITE-ProRule" id="PRU01251"/>
    </source>
</evidence>
<accession>A0A3M2LNN3</accession>
<reference evidence="4 5" key="1">
    <citation type="submission" date="2018-10" db="EMBL/GenBank/DDBJ databases">
        <title>Isolation, diversity and antifungal activity of actinobacteria from wheat.</title>
        <authorList>
            <person name="Han C."/>
        </authorList>
    </citation>
    <scope>NUCLEOTIDE SEQUENCE [LARGE SCALE GENOMIC DNA]</scope>
    <source>
        <strain evidence="4 5">NEAU-YY642</strain>
    </source>
</reference>
<evidence type="ECO:0000313" key="4">
    <source>
        <dbReference type="EMBL" id="RMI38962.1"/>
    </source>
</evidence>
<comment type="caution">
    <text evidence="4">The sequence shown here is derived from an EMBL/GenBank/DDBJ whole genome shotgun (WGS) entry which is preliminary data.</text>
</comment>
<dbReference type="EMBL" id="RFFJ01000081">
    <property type="protein sequence ID" value="RMI38962.1"/>
    <property type="molecule type" value="Genomic_DNA"/>
</dbReference>
<protein>
    <submittedName>
        <fullName evidence="4">ATP-dependent Clp protease ATP-binding subunit</fullName>
    </submittedName>
</protein>
<feature type="region of interest" description="Disordered" evidence="2">
    <location>
        <begin position="83"/>
        <end position="117"/>
    </location>
</feature>
<keyword evidence="4" id="KW-0378">Hydrolase</keyword>
<feature type="compositionally biased region" description="Pro residues" evidence="2">
    <location>
        <begin position="169"/>
        <end position="181"/>
    </location>
</feature>
<sequence length="181" mass="18534">MGPDDFGRDPLGEYLARLFGGAGGAPGGGGARGERGYRDFLRLMSEPAWQLVSGAASYAAQHGSDDLDTEHLLRAALTTEPTRSMVARSGADPDALAEEIDSHAGEGPTRSSISVSPAAKRALMDAHRVALASGARYIGPEHLLLALAANKDSAAGRTLGSVRFDPAASAPPPPPPPAGAR</sequence>
<dbReference type="Gene3D" id="1.10.1780.10">
    <property type="entry name" value="Clp, N-terminal domain"/>
    <property type="match status" value="1"/>
</dbReference>
<proteinExistence type="predicted"/>
<evidence type="ECO:0000256" key="2">
    <source>
        <dbReference type="SAM" id="MobiDB-lite"/>
    </source>
</evidence>
<dbReference type="GO" id="GO:0005524">
    <property type="term" value="F:ATP binding"/>
    <property type="evidence" value="ECO:0007669"/>
    <property type="project" value="UniProtKB-KW"/>
</dbReference>
<organism evidence="4 5">
    <name type="scientific">Streptomyces triticirhizae</name>
    <dbReference type="NCBI Taxonomy" id="2483353"/>
    <lineage>
        <taxon>Bacteria</taxon>
        <taxon>Bacillati</taxon>
        <taxon>Actinomycetota</taxon>
        <taxon>Actinomycetes</taxon>
        <taxon>Kitasatosporales</taxon>
        <taxon>Streptomycetaceae</taxon>
        <taxon>Streptomyces</taxon>
    </lineage>
</organism>
<dbReference type="Proteomes" id="UP000278673">
    <property type="component" value="Unassembled WGS sequence"/>
</dbReference>
<keyword evidence="4" id="KW-0067">ATP-binding</keyword>
<dbReference type="Pfam" id="PF02861">
    <property type="entry name" value="Clp_N"/>
    <property type="match status" value="1"/>
</dbReference>
<keyword evidence="4" id="KW-0645">Protease</keyword>
<feature type="domain" description="Clp R" evidence="3">
    <location>
        <begin position="40"/>
        <end position="180"/>
    </location>
</feature>
<feature type="region of interest" description="Disordered" evidence="2">
    <location>
        <begin position="160"/>
        <end position="181"/>
    </location>
</feature>